<dbReference type="Proteomes" id="UP001530400">
    <property type="component" value="Unassembled WGS sequence"/>
</dbReference>
<evidence type="ECO:0000313" key="2">
    <source>
        <dbReference type="EMBL" id="KAL3766351.1"/>
    </source>
</evidence>
<gene>
    <name evidence="2" type="ORF">ACHAWO_012430</name>
</gene>
<accession>A0ABD3MQQ7</accession>
<name>A0ABD3MQQ7_9STRA</name>
<sequence>MVALSEISNAMEEALTNLRTVINTALNEDPPDVETSSDPSNISSLSGSCRKSLPRQKLEEERGRLIEIALGIERCLTELEGLLCQSDGLLQHHDLDGNDRVVDLLVAVLTSVPNALLQRLYKLEYSGEGAGHHMASMEDISFNSACISSHVIVKHILDGDVLISLGESHVEDLVEQISTICEGEGMGMNIMYPIVQLLNTVSDQRRVEKSLFEKGYVGQDFEYHNPPSLFHMSAKETLRLFQMMLRVMEVEANSFQSSHVGLFAAHLLEHFADMTMIETGHSSFDDCQDLFNAWVRGADEHMAKRLSDNDSVAVLELITQFQIHTIQMALQLIERADMMVASMSTDLNEEKESNIQDCIGLVHDSMRHVSMSVSVTEVMEKLGLEFDPEIHIIFHPLIVNFATFVATCLQDAFVSQHLSLGHEGQGISHLADDLLLRICCTSIGTDFIEQSCDGRSDEVLSIAVLRALSSGSITGGGKFLLNIAADRAQNAAPCTSSEPLTKRQCCGNFGKYSYLDRSNETDTETNAQPQRDMADLMLLCMTFTQSHLVEALDRSSMDQASCIAASLMTAQDNKQQVLDPLNPWHSLNINPLKELTSGLEGSQEDPGTDSIAAYSSAVPVCFDTRAANL</sequence>
<keyword evidence="3" id="KW-1185">Reference proteome</keyword>
<comment type="caution">
    <text evidence="2">The sequence shown here is derived from an EMBL/GenBank/DDBJ whole genome shotgun (WGS) entry which is preliminary data.</text>
</comment>
<organism evidence="2 3">
    <name type="scientific">Cyclotella atomus</name>
    <dbReference type="NCBI Taxonomy" id="382360"/>
    <lineage>
        <taxon>Eukaryota</taxon>
        <taxon>Sar</taxon>
        <taxon>Stramenopiles</taxon>
        <taxon>Ochrophyta</taxon>
        <taxon>Bacillariophyta</taxon>
        <taxon>Coscinodiscophyceae</taxon>
        <taxon>Thalassiosirophycidae</taxon>
        <taxon>Stephanodiscales</taxon>
        <taxon>Stephanodiscaceae</taxon>
        <taxon>Cyclotella</taxon>
    </lineage>
</organism>
<evidence type="ECO:0000313" key="3">
    <source>
        <dbReference type="Proteomes" id="UP001530400"/>
    </source>
</evidence>
<feature type="compositionally biased region" description="Polar residues" evidence="1">
    <location>
        <begin position="34"/>
        <end position="49"/>
    </location>
</feature>
<protein>
    <submittedName>
        <fullName evidence="2">Uncharacterized protein</fullName>
    </submittedName>
</protein>
<feature type="region of interest" description="Disordered" evidence="1">
    <location>
        <begin position="28"/>
        <end position="49"/>
    </location>
</feature>
<evidence type="ECO:0000256" key="1">
    <source>
        <dbReference type="SAM" id="MobiDB-lite"/>
    </source>
</evidence>
<proteinExistence type="predicted"/>
<dbReference type="EMBL" id="JALLPJ020001387">
    <property type="protein sequence ID" value="KAL3766351.1"/>
    <property type="molecule type" value="Genomic_DNA"/>
</dbReference>
<dbReference type="AlphaFoldDB" id="A0ABD3MQQ7"/>
<reference evidence="2 3" key="1">
    <citation type="submission" date="2024-10" db="EMBL/GenBank/DDBJ databases">
        <title>Updated reference genomes for cyclostephanoid diatoms.</title>
        <authorList>
            <person name="Roberts W.R."/>
            <person name="Alverson A.J."/>
        </authorList>
    </citation>
    <scope>NUCLEOTIDE SEQUENCE [LARGE SCALE GENOMIC DNA]</scope>
    <source>
        <strain evidence="2 3">AJA010-31</strain>
    </source>
</reference>